<dbReference type="InterPro" id="IPR013833">
    <property type="entry name" value="Cyt_c_oxidase_su3_a-hlx"/>
</dbReference>
<comment type="subcellular location">
    <subcellularLocation>
        <location evidence="7">Cell membrane</location>
        <topology evidence="7">Multi-pass membrane protein</topology>
    </subcellularLocation>
    <subcellularLocation>
        <location evidence="1">Membrane</location>
        <topology evidence="1">Multi-pass membrane protein</topology>
    </subcellularLocation>
</comment>
<reference evidence="10 11" key="1">
    <citation type="journal article" date="2014" name="Int. J. Syst. Evol. Microbiol.">
        <title>Nocardioides zeae sp. nov., isolated from the stem of Zea mays.</title>
        <authorList>
            <person name="Glaeser S.P."/>
            <person name="McInroy J.A."/>
            <person name="Busse H.J."/>
            <person name="Kampfer P."/>
        </authorList>
    </citation>
    <scope>NUCLEOTIDE SEQUENCE [LARGE SCALE GENOMIC DNA]</scope>
    <source>
        <strain evidence="10 11">JCM 30728</strain>
    </source>
</reference>
<proteinExistence type="inferred from homology"/>
<feature type="domain" description="Heme-copper oxidase subunit III family profile" evidence="9">
    <location>
        <begin position="1"/>
        <end position="200"/>
    </location>
</feature>
<evidence type="ECO:0000256" key="2">
    <source>
        <dbReference type="ARBA" id="ARBA00010581"/>
    </source>
</evidence>
<dbReference type="Pfam" id="PF00510">
    <property type="entry name" value="COX3"/>
    <property type="match status" value="1"/>
</dbReference>
<dbReference type="AlphaFoldDB" id="A0A6P0HP38"/>
<evidence type="ECO:0000256" key="5">
    <source>
        <dbReference type="ARBA" id="ARBA00023136"/>
    </source>
</evidence>
<dbReference type="GO" id="GO:0004129">
    <property type="term" value="F:cytochrome-c oxidase activity"/>
    <property type="evidence" value="ECO:0007669"/>
    <property type="project" value="InterPro"/>
</dbReference>
<keyword evidence="5 8" id="KW-0472">Membrane</keyword>
<keyword evidence="4 8" id="KW-1133">Transmembrane helix</keyword>
<dbReference type="InterPro" id="IPR035973">
    <property type="entry name" value="Cyt_c_oxidase_su3-like_sf"/>
</dbReference>
<feature type="transmembrane region" description="Helical" evidence="8">
    <location>
        <begin position="179"/>
        <end position="198"/>
    </location>
</feature>
<evidence type="ECO:0000256" key="7">
    <source>
        <dbReference type="RuleBase" id="RU003376"/>
    </source>
</evidence>
<evidence type="ECO:0000256" key="8">
    <source>
        <dbReference type="SAM" id="Phobius"/>
    </source>
</evidence>
<dbReference type="GO" id="GO:0005886">
    <property type="term" value="C:plasma membrane"/>
    <property type="evidence" value="ECO:0007669"/>
    <property type="project" value="UniProtKB-SubCell"/>
</dbReference>
<dbReference type="Gene3D" id="1.20.120.80">
    <property type="entry name" value="Cytochrome c oxidase, subunit III, four-helix bundle"/>
    <property type="match status" value="1"/>
</dbReference>
<comment type="caution">
    <text evidence="10">The sequence shown here is derived from an EMBL/GenBank/DDBJ whole genome shotgun (WGS) entry which is preliminary data.</text>
</comment>
<dbReference type="EMBL" id="JAAGXA010000020">
    <property type="protein sequence ID" value="NEN80459.1"/>
    <property type="molecule type" value="Genomic_DNA"/>
</dbReference>
<dbReference type="PANTHER" id="PTHR11403">
    <property type="entry name" value="CYTOCHROME C OXIDASE SUBUNIT III"/>
    <property type="match status" value="1"/>
</dbReference>
<accession>A0A6P0HP38</accession>
<comment type="similarity">
    <text evidence="2 7">Belongs to the cytochrome c oxidase subunit 3 family.</text>
</comment>
<dbReference type="InterPro" id="IPR000298">
    <property type="entry name" value="Cyt_c_oxidase-like_su3"/>
</dbReference>
<name>A0A6P0HP38_9ACTN</name>
<dbReference type="GO" id="GO:0019646">
    <property type="term" value="P:aerobic electron transport chain"/>
    <property type="evidence" value="ECO:0007669"/>
    <property type="project" value="InterPro"/>
</dbReference>
<evidence type="ECO:0000256" key="1">
    <source>
        <dbReference type="ARBA" id="ARBA00004141"/>
    </source>
</evidence>
<dbReference type="PANTHER" id="PTHR11403:SF6">
    <property type="entry name" value="NITRIC OXIDE REDUCTASE SUBUNIT E"/>
    <property type="match status" value="1"/>
</dbReference>
<dbReference type="SUPFAM" id="SSF81452">
    <property type="entry name" value="Cytochrome c oxidase subunit III-like"/>
    <property type="match status" value="1"/>
</dbReference>
<feature type="transmembrane region" description="Helical" evidence="8">
    <location>
        <begin position="26"/>
        <end position="46"/>
    </location>
</feature>
<sequence length="201" mass="22002">MTTLLPPGRPTAREPRRTADSVEGGMWAFLLLDMTVFALFFGAYAWDLRSHRPAFTAEAASLSSVVGGVNTLVLLGSSYLVVRAVHAHRSGDVAGTRRALTGVLACAAVFVGLKCVEYVHAIESGHGLTSSPFFSYYFVLTGLHLFHVGIGSVLLLTWRRSLAHGRRPASERWAESAGAYWHMVDLLWLVIFTLLYVGSHR</sequence>
<dbReference type="Proteomes" id="UP000468687">
    <property type="component" value="Unassembled WGS sequence"/>
</dbReference>
<evidence type="ECO:0000259" key="9">
    <source>
        <dbReference type="PROSITE" id="PS50253"/>
    </source>
</evidence>
<feature type="transmembrane region" description="Helical" evidence="8">
    <location>
        <begin position="103"/>
        <end position="122"/>
    </location>
</feature>
<feature type="transmembrane region" description="Helical" evidence="8">
    <location>
        <begin position="134"/>
        <end position="158"/>
    </location>
</feature>
<organism evidence="10 11">
    <name type="scientific">Nocardioides zeae</name>
    <dbReference type="NCBI Taxonomy" id="1457234"/>
    <lineage>
        <taxon>Bacteria</taxon>
        <taxon>Bacillati</taxon>
        <taxon>Actinomycetota</taxon>
        <taxon>Actinomycetes</taxon>
        <taxon>Propionibacteriales</taxon>
        <taxon>Nocardioidaceae</taxon>
        <taxon>Nocardioides</taxon>
    </lineage>
</organism>
<evidence type="ECO:0000256" key="6">
    <source>
        <dbReference type="ARBA" id="ARBA00031400"/>
    </source>
</evidence>
<evidence type="ECO:0000256" key="3">
    <source>
        <dbReference type="ARBA" id="ARBA00022692"/>
    </source>
</evidence>
<dbReference type="InterPro" id="IPR024791">
    <property type="entry name" value="Cyt_c/ubiquinol_Oxase_su3"/>
</dbReference>
<dbReference type="RefSeq" id="WP_163774354.1">
    <property type="nucleotide sequence ID" value="NZ_JAAGXA010000020.1"/>
</dbReference>
<keyword evidence="11" id="KW-1185">Reference proteome</keyword>
<gene>
    <name evidence="10" type="ORF">G3T38_19600</name>
</gene>
<evidence type="ECO:0000313" key="10">
    <source>
        <dbReference type="EMBL" id="NEN80459.1"/>
    </source>
</evidence>
<dbReference type="PROSITE" id="PS50253">
    <property type="entry name" value="COX3"/>
    <property type="match status" value="1"/>
</dbReference>
<evidence type="ECO:0000256" key="4">
    <source>
        <dbReference type="ARBA" id="ARBA00022989"/>
    </source>
</evidence>
<evidence type="ECO:0000313" key="11">
    <source>
        <dbReference type="Proteomes" id="UP000468687"/>
    </source>
</evidence>
<feature type="transmembrane region" description="Helical" evidence="8">
    <location>
        <begin position="61"/>
        <end position="82"/>
    </location>
</feature>
<keyword evidence="3 7" id="KW-0812">Transmembrane</keyword>
<protein>
    <recommendedName>
        <fullName evidence="6">Cytochrome aa3 subunit 3</fullName>
    </recommendedName>
</protein>